<evidence type="ECO:0000313" key="3">
    <source>
        <dbReference type="EMBL" id="KAJ3565170.1"/>
    </source>
</evidence>
<name>A0A9W8NA76_9PEZI</name>
<keyword evidence="4" id="KW-1185">Reference proteome</keyword>
<dbReference type="EMBL" id="JANPWZ010001521">
    <property type="protein sequence ID" value="KAJ3565170.1"/>
    <property type="molecule type" value="Genomic_DNA"/>
</dbReference>
<proteinExistence type="predicted"/>
<keyword evidence="1" id="KW-0560">Oxidoreductase</keyword>
<dbReference type="InterPro" id="IPR036812">
    <property type="entry name" value="NAD(P)_OxRdtase_dom_sf"/>
</dbReference>
<dbReference type="SUPFAM" id="SSF51430">
    <property type="entry name" value="NAD(P)-linked oxidoreductase"/>
    <property type="match status" value="1"/>
</dbReference>
<evidence type="ECO:0000256" key="1">
    <source>
        <dbReference type="ARBA" id="ARBA00023002"/>
    </source>
</evidence>
<accession>A0A9W8NA76</accession>
<dbReference type="InterPro" id="IPR023210">
    <property type="entry name" value="NADP_OxRdtase_dom"/>
</dbReference>
<evidence type="ECO:0000259" key="2">
    <source>
        <dbReference type="Pfam" id="PF00248"/>
    </source>
</evidence>
<reference evidence="3" key="1">
    <citation type="submission" date="2022-07" db="EMBL/GenBank/DDBJ databases">
        <title>Genome Sequence of Xylaria arbuscula.</title>
        <authorList>
            <person name="Buettner E."/>
        </authorList>
    </citation>
    <scope>NUCLEOTIDE SEQUENCE</scope>
    <source>
        <strain evidence="3">VT107</strain>
    </source>
</reference>
<dbReference type="Proteomes" id="UP001148614">
    <property type="component" value="Unassembled WGS sequence"/>
</dbReference>
<gene>
    <name evidence="3" type="ORF">NPX13_g7598</name>
</gene>
<organism evidence="3 4">
    <name type="scientific">Xylaria arbuscula</name>
    <dbReference type="NCBI Taxonomy" id="114810"/>
    <lineage>
        <taxon>Eukaryota</taxon>
        <taxon>Fungi</taxon>
        <taxon>Dikarya</taxon>
        <taxon>Ascomycota</taxon>
        <taxon>Pezizomycotina</taxon>
        <taxon>Sordariomycetes</taxon>
        <taxon>Xylariomycetidae</taxon>
        <taxon>Xylariales</taxon>
        <taxon>Xylariaceae</taxon>
        <taxon>Xylaria</taxon>
    </lineage>
</organism>
<dbReference type="Gene3D" id="3.20.20.100">
    <property type="entry name" value="NADP-dependent oxidoreductase domain"/>
    <property type="match status" value="1"/>
</dbReference>
<comment type="caution">
    <text evidence="3">The sequence shown here is derived from an EMBL/GenBank/DDBJ whole genome shotgun (WGS) entry which is preliminary data.</text>
</comment>
<feature type="domain" description="NADP-dependent oxidoreductase" evidence="2">
    <location>
        <begin position="10"/>
        <end position="122"/>
    </location>
</feature>
<protein>
    <recommendedName>
        <fullName evidence="2">NADP-dependent oxidoreductase domain-containing protein</fullName>
    </recommendedName>
</protein>
<dbReference type="GO" id="GO:0016491">
    <property type="term" value="F:oxidoreductase activity"/>
    <property type="evidence" value="ECO:0007669"/>
    <property type="project" value="UniProtKB-KW"/>
</dbReference>
<dbReference type="Pfam" id="PF00248">
    <property type="entry name" value="Aldo_ket_red"/>
    <property type="match status" value="1"/>
</dbReference>
<sequence length="124" mass="13189">MAVPHPRPIIGGGGIGDEFPTLESAAELLSTLKVLDVKRIDTAALYLLTNIGASETYLGELGAADQGFTLNTKPLALGLEANGTLSPEAIEKSLATSYERLKLKGHKVDVYTLHVPNYTTPLKD</sequence>
<evidence type="ECO:0000313" key="4">
    <source>
        <dbReference type="Proteomes" id="UP001148614"/>
    </source>
</evidence>
<dbReference type="AlphaFoldDB" id="A0A9W8NA76"/>